<gene>
    <name evidence="4" type="ORF">GHK86_07355</name>
</gene>
<sequence length="338" mass="33852">MHVVAAVVLAALTSVANAASATLQWHATSNAPCELQGIGLARHLLRRREYLLAVGALVVSFLLQAAALHEGDLALVQPLLVLELPFTLLLASAWLGVGLDRREVLGAVAIGLGLALLLGAGAPHGGRVGLPAGAWLMTAAVTVVVLALLVIGSSGSGPVRRAVLLSAAAGVEFSVTALLVKAVTDRVGGGLGHLLLGWPVYAMAAAGILAVLLQQQGFRAGPIAAAKPSTTIATTAGSVVIGLLVLHERLRGGVALLPELVGVAVLLAGIIELARSPLISDGGRPEPVSVPVGAQGEPPVIDLRPAPGPSAGTTPPDDRPAGVRSRGGPSPAPCKSCC</sequence>
<keyword evidence="2" id="KW-1133">Transmembrane helix</keyword>
<dbReference type="EMBL" id="WJHE01000325">
    <property type="protein sequence ID" value="MST32538.1"/>
    <property type="molecule type" value="Genomic_DNA"/>
</dbReference>
<evidence type="ECO:0008006" key="6">
    <source>
        <dbReference type="Google" id="ProtNLM"/>
    </source>
</evidence>
<comment type="caution">
    <text evidence="4">The sequence shown here is derived from an EMBL/GenBank/DDBJ whole genome shotgun (WGS) entry which is preliminary data.</text>
</comment>
<dbReference type="SUPFAM" id="SSF103481">
    <property type="entry name" value="Multidrug resistance efflux transporter EmrE"/>
    <property type="match status" value="1"/>
</dbReference>
<feature type="region of interest" description="Disordered" evidence="1">
    <location>
        <begin position="284"/>
        <end position="338"/>
    </location>
</feature>
<dbReference type="PANTHER" id="PTHR40761">
    <property type="entry name" value="CONSERVED INTEGRAL MEMBRANE ALANINE VALINE AND LEUCINE RICH PROTEIN-RELATED"/>
    <property type="match status" value="1"/>
</dbReference>
<feature type="chain" id="PRO_5045224140" description="EamA family transporter" evidence="3">
    <location>
        <begin position="19"/>
        <end position="338"/>
    </location>
</feature>
<feature type="transmembrane region" description="Helical" evidence="2">
    <location>
        <begin position="128"/>
        <end position="151"/>
    </location>
</feature>
<proteinExistence type="predicted"/>
<feature type="transmembrane region" description="Helical" evidence="2">
    <location>
        <begin position="252"/>
        <end position="274"/>
    </location>
</feature>
<reference evidence="4 5" key="1">
    <citation type="submission" date="2019-11" db="EMBL/GenBank/DDBJ databases">
        <title>Acidiferrimicrobium australis gen. nov., sp. nov., an acidophilic and obligately heterotrophic, member of the Actinobacteria that catalyses dissimilatory oxido- reduction of iron isolated from metal-rich acidic water in Chile.</title>
        <authorList>
            <person name="Gonzalez D."/>
            <person name="Huber K."/>
            <person name="Hedrich S."/>
            <person name="Rojas-Villalobos C."/>
            <person name="Quatrini R."/>
            <person name="Dinamarca M.A."/>
            <person name="Schwarz A."/>
            <person name="Canales C."/>
            <person name="Nancucheo I."/>
        </authorList>
    </citation>
    <scope>NUCLEOTIDE SEQUENCE [LARGE SCALE GENOMIC DNA]</scope>
    <source>
        <strain evidence="4 5">USS-CCA1</strain>
    </source>
</reference>
<evidence type="ECO:0000313" key="4">
    <source>
        <dbReference type="EMBL" id="MST32538.1"/>
    </source>
</evidence>
<feature type="transmembrane region" description="Helical" evidence="2">
    <location>
        <begin position="75"/>
        <end position="97"/>
    </location>
</feature>
<evidence type="ECO:0000256" key="3">
    <source>
        <dbReference type="SAM" id="SignalP"/>
    </source>
</evidence>
<feature type="transmembrane region" description="Helical" evidence="2">
    <location>
        <begin position="104"/>
        <end position="122"/>
    </location>
</feature>
<accession>A0ABW9QS46</accession>
<dbReference type="InterPro" id="IPR037185">
    <property type="entry name" value="EmrE-like"/>
</dbReference>
<evidence type="ECO:0000313" key="5">
    <source>
        <dbReference type="Proteomes" id="UP000437736"/>
    </source>
</evidence>
<evidence type="ECO:0000256" key="1">
    <source>
        <dbReference type="SAM" id="MobiDB-lite"/>
    </source>
</evidence>
<dbReference type="PANTHER" id="PTHR40761:SF1">
    <property type="entry name" value="CONSERVED INTEGRAL MEMBRANE ALANINE VALINE AND LEUCINE RICH PROTEIN-RELATED"/>
    <property type="match status" value="1"/>
</dbReference>
<keyword evidence="2" id="KW-0812">Transmembrane</keyword>
<organism evidence="4 5">
    <name type="scientific">Acidiferrimicrobium australe</name>
    <dbReference type="NCBI Taxonomy" id="2664430"/>
    <lineage>
        <taxon>Bacteria</taxon>
        <taxon>Bacillati</taxon>
        <taxon>Actinomycetota</taxon>
        <taxon>Acidimicrobiia</taxon>
        <taxon>Acidimicrobiales</taxon>
        <taxon>Acidimicrobiaceae</taxon>
        <taxon>Acidiferrimicrobium</taxon>
    </lineage>
</organism>
<protein>
    <recommendedName>
        <fullName evidence="6">EamA family transporter</fullName>
    </recommendedName>
</protein>
<keyword evidence="5" id="KW-1185">Reference proteome</keyword>
<feature type="transmembrane region" description="Helical" evidence="2">
    <location>
        <begin position="50"/>
        <end position="69"/>
    </location>
</feature>
<feature type="transmembrane region" description="Helical" evidence="2">
    <location>
        <begin position="195"/>
        <end position="213"/>
    </location>
</feature>
<keyword evidence="2" id="KW-0472">Membrane</keyword>
<feature type="transmembrane region" description="Helical" evidence="2">
    <location>
        <begin position="163"/>
        <end position="183"/>
    </location>
</feature>
<dbReference type="Proteomes" id="UP000437736">
    <property type="component" value="Unassembled WGS sequence"/>
</dbReference>
<feature type="transmembrane region" description="Helical" evidence="2">
    <location>
        <begin position="225"/>
        <end position="246"/>
    </location>
</feature>
<name>A0ABW9QS46_9ACTN</name>
<dbReference type="NCBIfam" id="NF038012">
    <property type="entry name" value="DMT_1"/>
    <property type="match status" value="1"/>
</dbReference>
<evidence type="ECO:0000256" key="2">
    <source>
        <dbReference type="SAM" id="Phobius"/>
    </source>
</evidence>
<keyword evidence="3" id="KW-0732">Signal</keyword>
<feature type="signal peptide" evidence="3">
    <location>
        <begin position="1"/>
        <end position="18"/>
    </location>
</feature>